<feature type="compositionally biased region" description="Low complexity" evidence="1">
    <location>
        <begin position="1015"/>
        <end position="1026"/>
    </location>
</feature>
<feature type="compositionally biased region" description="Basic and acidic residues" evidence="1">
    <location>
        <begin position="269"/>
        <end position="332"/>
    </location>
</feature>
<organism evidence="3 4">
    <name type="scientific">Pantherophis guttatus</name>
    <name type="common">Corn snake</name>
    <name type="synonym">Elaphe guttata</name>
    <dbReference type="NCBI Taxonomy" id="94885"/>
    <lineage>
        <taxon>Eukaryota</taxon>
        <taxon>Metazoa</taxon>
        <taxon>Chordata</taxon>
        <taxon>Craniata</taxon>
        <taxon>Vertebrata</taxon>
        <taxon>Euteleostomi</taxon>
        <taxon>Lepidosauria</taxon>
        <taxon>Squamata</taxon>
        <taxon>Bifurcata</taxon>
        <taxon>Unidentata</taxon>
        <taxon>Episquamata</taxon>
        <taxon>Toxicofera</taxon>
        <taxon>Serpentes</taxon>
        <taxon>Colubroidea</taxon>
        <taxon>Colubridae</taxon>
        <taxon>Colubrinae</taxon>
        <taxon>Pantherophis</taxon>
    </lineage>
</organism>
<dbReference type="GeneID" id="117662099"/>
<feature type="compositionally biased region" description="Basic and acidic residues" evidence="1">
    <location>
        <begin position="30"/>
        <end position="39"/>
    </location>
</feature>
<feature type="compositionally biased region" description="Basic and acidic residues" evidence="1">
    <location>
        <begin position="355"/>
        <end position="382"/>
    </location>
</feature>
<feature type="compositionally biased region" description="Basic and acidic residues" evidence="1">
    <location>
        <begin position="1436"/>
        <end position="1451"/>
    </location>
</feature>
<dbReference type="PANTHER" id="PTHR47574:SF3">
    <property type="entry name" value="CAPPING PROTEIN-INHIBITING REGULATOR OF ACTIN DYNAMICS"/>
    <property type="match status" value="1"/>
</dbReference>
<feature type="region of interest" description="Disordered" evidence="1">
    <location>
        <begin position="998"/>
        <end position="1026"/>
    </location>
</feature>
<evidence type="ECO:0000259" key="2">
    <source>
        <dbReference type="Pfam" id="PF15262"/>
    </source>
</evidence>
<feature type="compositionally biased region" description="Basic and acidic residues" evidence="1">
    <location>
        <begin position="774"/>
        <end position="809"/>
    </location>
</feature>
<feature type="region of interest" description="Disordered" evidence="1">
    <location>
        <begin position="1251"/>
        <end position="1293"/>
    </location>
</feature>
<dbReference type="InterPro" id="IPR028030">
    <property type="entry name" value="DUF4592"/>
</dbReference>
<feature type="region of interest" description="Disordered" evidence="1">
    <location>
        <begin position="1376"/>
        <end position="1516"/>
    </location>
</feature>
<feature type="compositionally biased region" description="Basic and acidic residues" evidence="1">
    <location>
        <begin position="861"/>
        <end position="893"/>
    </location>
</feature>
<feature type="region of interest" description="Disordered" evidence="1">
    <location>
        <begin position="1531"/>
        <end position="1613"/>
    </location>
</feature>
<name>A0ABM3ZEN3_PANGU</name>
<evidence type="ECO:0000256" key="1">
    <source>
        <dbReference type="SAM" id="MobiDB-lite"/>
    </source>
</evidence>
<feature type="region of interest" description="Disordered" evidence="1">
    <location>
        <begin position="266"/>
        <end position="587"/>
    </location>
</feature>
<feature type="region of interest" description="Disordered" evidence="1">
    <location>
        <begin position="1185"/>
        <end position="1226"/>
    </location>
</feature>
<dbReference type="Proteomes" id="UP001652622">
    <property type="component" value="Unplaced"/>
</dbReference>
<feature type="compositionally biased region" description="Polar residues" evidence="1">
    <location>
        <begin position="1253"/>
        <end position="1271"/>
    </location>
</feature>
<dbReference type="Pfam" id="PF15262">
    <property type="entry name" value="DUF4592"/>
    <property type="match status" value="1"/>
</dbReference>
<feature type="region of interest" description="Disordered" evidence="1">
    <location>
        <begin position="626"/>
        <end position="754"/>
    </location>
</feature>
<proteinExistence type="predicted"/>
<feature type="region of interest" description="Disordered" evidence="1">
    <location>
        <begin position="1119"/>
        <end position="1148"/>
    </location>
</feature>
<keyword evidence="3" id="KW-1185">Reference proteome</keyword>
<dbReference type="RefSeq" id="XP_060546839.1">
    <property type="nucleotide sequence ID" value="XM_060690856.1"/>
</dbReference>
<reference evidence="4" key="1">
    <citation type="submission" date="2025-08" db="UniProtKB">
        <authorList>
            <consortium name="RefSeq"/>
        </authorList>
    </citation>
    <scope>IDENTIFICATION</scope>
    <source>
        <tissue evidence="4">Blood</tissue>
    </source>
</reference>
<accession>A0ABM3ZEN3</accession>
<evidence type="ECO:0000313" key="3">
    <source>
        <dbReference type="Proteomes" id="UP001652622"/>
    </source>
</evidence>
<feature type="domain" description="DUF4592" evidence="2">
    <location>
        <begin position="115"/>
        <end position="244"/>
    </location>
</feature>
<feature type="compositionally biased region" description="Polar residues" evidence="1">
    <location>
        <begin position="1561"/>
        <end position="1584"/>
    </location>
</feature>
<feature type="region of interest" description="Disordered" evidence="1">
    <location>
        <begin position="166"/>
        <end position="207"/>
    </location>
</feature>
<gene>
    <name evidence="4" type="primary">CRACD</name>
</gene>
<feature type="compositionally biased region" description="Polar residues" evidence="1">
    <location>
        <begin position="1139"/>
        <end position="1148"/>
    </location>
</feature>
<feature type="compositionally biased region" description="Basic and acidic residues" evidence="1">
    <location>
        <begin position="901"/>
        <end position="938"/>
    </location>
</feature>
<feature type="compositionally biased region" description="Basic and acidic residues" evidence="1">
    <location>
        <begin position="1533"/>
        <end position="1558"/>
    </location>
</feature>
<feature type="region of interest" description="Disordered" evidence="1">
    <location>
        <begin position="1307"/>
        <end position="1340"/>
    </location>
</feature>
<sequence length="1682" mass="194814">MINLLKKPYKKKGSKFQPFKKLFGRRKKRETTPDRETTKLKASSSFGNVCNGALSSDEETNSGLRSPSYSMGTRAFSHESIFMPDGRAESEESIQAMSQDNLVGKVKTLQQQLAKNIKFGQPSQMTVSVKTPGEASGSLEADVLLNNPMETVMPPDVVLPENHHKSAVMPDSLSPTSLGETSQDRDEKVTPVKVSSRPKRHHSPSGTIETVNLDAIPLPTSCLDNSAAKHKLSVRPKNQRVSKKHRLSKEVQSLIETDFGQDILESQGTEDKVTKDDSYYRPDKLTQHGEVHEQKTEGKRKQDHWIHLEAGKKEQMAETKFKSPMEHKRLQEFEGSQGEQVGKKLKLQEEQLYEMEEKKDQDHQEKELKERERQGRNGEGPEKLQAQIPKKSQDLEEQKQTDQEQAQHELEVQRQQEQRKPREMDTQWQKEKKKKQQELEAQRQQEEQKRHELELQRQREEEQKRQRELELQRQQEVEQKRQRELELHRQREEEQKRHELELQRQREEEQKRHELELQRQREEEQKRQRELVLQRQREEEQKRQRELELQREREEEQKRHELELQRQREEEQKRHELELQRQREVEQKRQRELELQKQREEEQKRQRELEQQKQREEEQKRQRELELQRQREEEQKRQRELEIQRQREEEAKRQGELEIQRQRQEEQKWRGQETQRQQEEKKKQYEQEEQKHKDCTIQKEQKVKDPKEEKRHQETELNDNLIQQGWKEKKEEPEKQKAQEEKISHPYLEKQKMKELKTVQTEKLSELNQQLLPEQKREIGQKKKEQENSKNLDDRNKLQEKAMKLKGQEEQQQNLNEKQFSTNEQKQQKSAKSVGSTEHSKIAPAETGHLRAEEEVQQEEFTQRTESEQLERHKILSLEDQQSLEKPKEEKKSHQLHMKKHQEDEHLETVEKELLCKEEPRQQQRTQPGKEQKEEGSLRVHQAMNVEVEEQGRVLGEELRWQEVDARQTMSRGFTFQVSSGEKEIIFPKVNLSPVTPMKEAPLPSATKEFKDPNSSRGSSSLPTSSCVPHTAILVTGAQLCGTAVNLNQIKDTACKSLLGLTEEKKAMEAAQTESIQKPVDGRPNSTKAKHIQDAVDNQAILDEWASIRSKILKGAENDKFNEKDSGSHNRHSDDWTAKGQSTSHGNLRKTLSANAKFSITPAWQKFSEISKTAAENKIVPEAENAAVQPSPSTLHSDNEAVQTESPVGTKNVGTSPGKIRGRQEVAGNTEGCKFAKDLPSFLVPSLPYSPNKELSPSVETSSAAETQHNIGSKKLDRPSPGGEENVSPFGVKLRRTNYSLRFHYDQQAEQKKKKRYSAGDSFDGLPTPLTPDNEQDAKPLFLKDSKSLSQDKKDARLNSDNATLTIISRNYTIVAPVSSPTGPMSAPSQEKSASKSPLPPKPALAPKPISQTPPTSPLTKPRRSHFTEPIGKRVSKVEPDTSWRKSEGKGSPHPSQEPSESKNEEEESREKKSFFPSITMPWREKAEKKPEPLKKERPVLQSRHSIDGSKVMEKGETAQPLWITLALQKQKGFREQQATREERRQAREAKQAEKLAKENASVNNQADNKSNNVSRSNILQKSTGPEEEKKMETATSRFERREQFKKSNTLPSSVTVEITDSLSSSPLAKEVTKRFSTPDANPVSTEPAWLALAKRKAKAWSDCPQIIKSDSRLWNWFNEGN</sequence>
<feature type="compositionally biased region" description="Polar residues" evidence="1">
    <location>
        <begin position="1188"/>
        <end position="1215"/>
    </location>
</feature>
<feature type="compositionally biased region" description="Basic and acidic residues" evidence="1">
    <location>
        <begin position="1119"/>
        <end position="1137"/>
    </location>
</feature>
<feature type="region of interest" description="Disordered" evidence="1">
    <location>
        <begin position="18"/>
        <end position="70"/>
    </location>
</feature>
<evidence type="ECO:0000313" key="4">
    <source>
        <dbReference type="RefSeq" id="XP_060546839.1"/>
    </source>
</evidence>
<feature type="compositionally biased region" description="Basic and acidic residues" evidence="1">
    <location>
        <begin position="1483"/>
        <end position="1516"/>
    </location>
</feature>
<feature type="compositionally biased region" description="Basic and acidic residues" evidence="1">
    <location>
        <begin position="391"/>
        <end position="587"/>
    </location>
</feature>
<feature type="compositionally biased region" description="Basic and acidic residues" evidence="1">
    <location>
        <begin position="726"/>
        <end position="754"/>
    </location>
</feature>
<feature type="compositionally biased region" description="Polar residues" evidence="1">
    <location>
        <begin position="1379"/>
        <end position="1391"/>
    </location>
</feature>
<feature type="compositionally biased region" description="Low complexity" evidence="1">
    <location>
        <begin position="810"/>
        <end position="819"/>
    </location>
</feature>
<protein>
    <submittedName>
        <fullName evidence="4">LOW QUALITY PROTEIN: capping protein-inhibiting regulator of actin dynamics</fullName>
    </submittedName>
</protein>
<feature type="compositionally biased region" description="Basic and acidic residues" evidence="1">
    <location>
        <begin position="626"/>
        <end position="715"/>
    </location>
</feature>
<dbReference type="InterPro" id="IPR052853">
    <property type="entry name" value="Actin_dynamics_regulator"/>
</dbReference>
<feature type="compositionally biased region" description="Polar residues" evidence="1">
    <location>
        <begin position="61"/>
        <end position="70"/>
    </location>
</feature>
<feature type="compositionally biased region" description="Basic and acidic residues" evidence="1">
    <location>
        <begin position="1585"/>
        <end position="1606"/>
    </location>
</feature>
<feature type="region of interest" description="Disordered" evidence="1">
    <location>
        <begin position="767"/>
        <end position="945"/>
    </location>
</feature>
<feature type="compositionally biased region" description="Polar residues" evidence="1">
    <location>
        <begin position="820"/>
        <end position="837"/>
    </location>
</feature>
<dbReference type="PANTHER" id="PTHR47574">
    <property type="entry name" value="CANCER-RELATED REGULATOR OF ACTIN DYNAMICS"/>
    <property type="match status" value="1"/>
</dbReference>